<sequence>MRGEQDLGCGHDESRNPSTLSWCSGKKNCITHKAGTQWESTSSNIIIDGAETTDHAVDVDKDRKTEGSALSGDSPGFSRTGVQLSLSPAVGSPDLSPSPSTSRPMSRGSFCVLDCRYCRYVCEGRIAHDRVSPLWTPTPKTSFLLSPRVSPS</sequence>
<feature type="compositionally biased region" description="Basic and acidic residues" evidence="1">
    <location>
        <begin position="1"/>
        <end position="15"/>
    </location>
</feature>
<evidence type="ECO:0000313" key="2">
    <source>
        <dbReference type="EMBL" id="CAL4064363.1"/>
    </source>
</evidence>
<name>A0AAV2PT76_MEGNR</name>
<dbReference type="EMBL" id="CAXKWB010001442">
    <property type="protein sequence ID" value="CAL4064363.1"/>
    <property type="molecule type" value="Genomic_DNA"/>
</dbReference>
<gene>
    <name evidence="2" type="ORF">MNOR_LOCUS4012</name>
</gene>
<evidence type="ECO:0000313" key="3">
    <source>
        <dbReference type="Proteomes" id="UP001497623"/>
    </source>
</evidence>
<evidence type="ECO:0000256" key="1">
    <source>
        <dbReference type="SAM" id="MobiDB-lite"/>
    </source>
</evidence>
<keyword evidence="3" id="KW-1185">Reference proteome</keyword>
<reference evidence="2 3" key="1">
    <citation type="submission" date="2024-05" db="EMBL/GenBank/DDBJ databases">
        <authorList>
            <person name="Wallberg A."/>
        </authorList>
    </citation>
    <scope>NUCLEOTIDE SEQUENCE [LARGE SCALE GENOMIC DNA]</scope>
</reference>
<feature type="compositionally biased region" description="Low complexity" evidence="1">
    <location>
        <begin position="97"/>
        <end position="106"/>
    </location>
</feature>
<feature type="non-terminal residue" evidence="2">
    <location>
        <position position="152"/>
    </location>
</feature>
<dbReference type="Proteomes" id="UP001497623">
    <property type="component" value="Unassembled WGS sequence"/>
</dbReference>
<feature type="compositionally biased region" description="Basic and acidic residues" evidence="1">
    <location>
        <begin position="52"/>
        <end position="66"/>
    </location>
</feature>
<organism evidence="2 3">
    <name type="scientific">Meganyctiphanes norvegica</name>
    <name type="common">Northern krill</name>
    <name type="synonym">Thysanopoda norvegica</name>
    <dbReference type="NCBI Taxonomy" id="48144"/>
    <lineage>
        <taxon>Eukaryota</taxon>
        <taxon>Metazoa</taxon>
        <taxon>Ecdysozoa</taxon>
        <taxon>Arthropoda</taxon>
        <taxon>Crustacea</taxon>
        <taxon>Multicrustacea</taxon>
        <taxon>Malacostraca</taxon>
        <taxon>Eumalacostraca</taxon>
        <taxon>Eucarida</taxon>
        <taxon>Euphausiacea</taxon>
        <taxon>Euphausiidae</taxon>
        <taxon>Meganyctiphanes</taxon>
    </lineage>
</organism>
<proteinExistence type="predicted"/>
<dbReference type="AlphaFoldDB" id="A0AAV2PT76"/>
<feature type="region of interest" description="Disordered" evidence="1">
    <location>
        <begin position="1"/>
        <end position="24"/>
    </location>
</feature>
<accession>A0AAV2PT76</accession>
<protein>
    <submittedName>
        <fullName evidence="2">Uncharacterized protein</fullName>
    </submittedName>
</protein>
<feature type="region of interest" description="Disordered" evidence="1">
    <location>
        <begin position="41"/>
        <end position="106"/>
    </location>
</feature>
<comment type="caution">
    <text evidence="2">The sequence shown here is derived from an EMBL/GenBank/DDBJ whole genome shotgun (WGS) entry which is preliminary data.</text>
</comment>